<dbReference type="AlphaFoldDB" id="W6ZMA2"/>
<proteinExistence type="predicted"/>
<dbReference type="KEGG" id="bor:COCMIDRAFT_58562"/>
<evidence type="ECO:0000313" key="3">
    <source>
        <dbReference type="Proteomes" id="UP000054032"/>
    </source>
</evidence>
<dbReference type="EMBL" id="KI963918">
    <property type="protein sequence ID" value="EUC51210.1"/>
    <property type="molecule type" value="Genomic_DNA"/>
</dbReference>
<reference evidence="2 3" key="1">
    <citation type="journal article" date="2013" name="PLoS Genet.">
        <title>Comparative genome structure, secondary metabolite, and effector coding capacity across Cochliobolus pathogens.</title>
        <authorList>
            <person name="Condon B.J."/>
            <person name="Leng Y."/>
            <person name="Wu D."/>
            <person name="Bushley K.E."/>
            <person name="Ohm R.A."/>
            <person name="Otillar R."/>
            <person name="Martin J."/>
            <person name="Schackwitz W."/>
            <person name="Grimwood J."/>
            <person name="MohdZainudin N."/>
            <person name="Xue C."/>
            <person name="Wang R."/>
            <person name="Manning V.A."/>
            <person name="Dhillon B."/>
            <person name="Tu Z.J."/>
            <person name="Steffenson B.J."/>
            <person name="Salamov A."/>
            <person name="Sun H."/>
            <person name="Lowry S."/>
            <person name="LaButti K."/>
            <person name="Han J."/>
            <person name="Copeland A."/>
            <person name="Lindquist E."/>
            <person name="Barry K."/>
            <person name="Schmutz J."/>
            <person name="Baker S.E."/>
            <person name="Ciuffetti L.M."/>
            <person name="Grigoriev I.V."/>
            <person name="Zhong S."/>
            <person name="Turgeon B.G."/>
        </authorList>
    </citation>
    <scope>NUCLEOTIDE SEQUENCE [LARGE SCALE GENOMIC DNA]</scope>
    <source>
        <strain evidence="2 3">ATCC 44560</strain>
    </source>
</reference>
<feature type="non-terminal residue" evidence="2">
    <location>
        <position position="85"/>
    </location>
</feature>
<keyword evidence="3" id="KW-1185">Reference proteome</keyword>
<dbReference type="GeneID" id="19124757"/>
<gene>
    <name evidence="2" type="ORF">COCMIDRAFT_58562</name>
</gene>
<feature type="region of interest" description="Disordered" evidence="1">
    <location>
        <begin position="66"/>
        <end position="85"/>
    </location>
</feature>
<evidence type="ECO:0000256" key="1">
    <source>
        <dbReference type="SAM" id="MobiDB-lite"/>
    </source>
</evidence>
<name>W6ZMA2_COCMI</name>
<dbReference type="OrthoDB" id="10332897at2759"/>
<dbReference type="RefSeq" id="XP_007682175.1">
    <property type="nucleotide sequence ID" value="XM_007683985.1"/>
</dbReference>
<accession>W6ZMA2</accession>
<dbReference type="Proteomes" id="UP000054032">
    <property type="component" value="Unassembled WGS sequence"/>
</dbReference>
<sequence length="85" mass="9232">MTTPNHPASDCPLLVGPLMPKLYSYTSSLETSRLVLALRPSMAGGPSYCLESFETSLQETSCLLHENAEEASPPPASLFQYEPET</sequence>
<evidence type="ECO:0000313" key="2">
    <source>
        <dbReference type="EMBL" id="EUC51210.1"/>
    </source>
</evidence>
<dbReference type="HOGENOM" id="CLU_2512452_0_0_1"/>
<protein>
    <submittedName>
        <fullName evidence="2">Uncharacterized protein</fullName>
    </submittedName>
</protein>
<organism evidence="2 3">
    <name type="scientific">Bipolaris oryzae ATCC 44560</name>
    <dbReference type="NCBI Taxonomy" id="930090"/>
    <lineage>
        <taxon>Eukaryota</taxon>
        <taxon>Fungi</taxon>
        <taxon>Dikarya</taxon>
        <taxon>Ascomycota</taxon>
        <taxon>Pezizomycotina</taxon>
        <taxon>Dothideomycetes</taxon>
        <taxon>Pleosporomycetidae</taxon>
        <taxon>Pleosporales</taxon>
        <taxon>Pleosporineae</taxon>
        <taxon>Pleosporaceae</taxon>
        <taxon>Bipolaris</taxon>
    </lineage>
</organism>